<proteinExistence type="predicted"/>
<dbReference type="Proteomes" id="UP000000844">
    <property type="component" value="Chromosome"/>
</dbReference>
<dbReference type="EMBL" id="CP001778">
    <property type="protein sequence ID" value="ADD43870.1"/>
    <property type="molecule type" value="Genomic_DNA"/>
</dbReference>
<gene>
    <name evidence="1" type="ordered locus">Snas_4221</name>
</gene>
<dbReference type="KEGG" id="sna:Snas_4221"/>
<dbReference type="AlphaFoldDB" id="D3Q2D7"/>
<dbReference type="eggNOG" id="COG4626">
    <property type="taxonomic scope" value="Bacteria"/>
</dbReference>
<evidence type="ECO:0000313" key="1">
    <source>
        <dbReference type="EMBL" id="ADD43870.1"/>
    </source>
</evidence>
<dbReference type="OrthoDB" id="3197057at2"/>
<dbReference type="HOGENOM" id="CLU_036719_0_0_11"/>
<accession>D3Q2D7</accession>
<evidence type="ECO:0000313" key="2">
    <source>
        <dbReference type="Proteomes" id="UP000000844"/>
    </source>
</evidence>
<protein>
    <submittedName>
        <fullName evidence="1">Terminase</fullName>
    </submittedName>
</protein>
<organism evidence="1 2">
    <name type="scientific">Stackebrandtia nassauensis (strain DSM 44728 / CIP 108903 / NRRL B-16338 / NBRC 102104 / LLR-40K-21)</name>
    <dbReference type="NCBI Taxonomy" id="446470"/>
    <lineage>
        <taxon>Bacteria</taxon>
        <taxon>Bacillati</taxon>
        <taxon>Actinomycetota</taxon>
        <taxon>Actinomycetes</taxon>
        <taxon>Glycomycetales</taxon>
        <taxon>Glycomycetaceae</taxon>
        <taxon>Stackebrandtia</taxon>
    </lineage>
</organism>
<dbReference type="RefSeq" id="WP_013019441.1">
    <property type="nucleotide sequence ID" value="NC_013947.1"/>
</dbReference>
<dbReference type="STRING" id="446470.Snas_4221"/>
<sequence length="526" mass="58112">MTGPRGLPERTLGWEVLAWTAAYLHQPDGPYAGNPWRATPEQVRHVLWWYAIDEAGRFLYRRSILRRSKGWGKDPVAAVLSLVELLGPCRYGGTNAQGQPVAVPHPSPWVQIAATSEAQTVNTMSLILSMLEYGSLVDDYSLDVGKTLIYTPRGRLHAVTSSPRSLEGPRPSYVVLGEPQNWLPSNGGQAMSEVIRRNLGKSRDGAARSTEIGNAHLPGEDSVAESSYEAWLSMVEGRSRDTGILYDSREAPPDTDMSDPESLRAGLRAAYGDSHWVDLDRVMGEIWDPATPPSVSRRYYLNHVTAAEDAWCAAHEWDSCETTDRIQPGDTVTIGFDGSVSDDSTAIVLCRVDDGLVDLAAVWEKPDGPAGDDWRVPRDQVDEMVDHLIATYDVAADYSDVAYWESYIDTWSIRYADVVRHKASPKSLFGWDMRSHAKEFVLRGAEATLSAITDGTLKHTGNPILRRHVLNARRRPNRWGLSFGKESRTSSRKVDAVAAMCLARIARADVLATGAGRQRTGEVWAL</sequence>
<keyword evidence="2" id="KW-1185">Reference proteome</keyword>
<reference evidence="1 2" key="1">
    <citation type="journal article" date="2009" name="Stand. Genomic Sci.">
        <title>Complete genome sequence of Stackebrandtia nassauensis type strain (LLR-40K-21).</title>
        <authorList>
            <person name="Munk C."/>
            <person name="Lapidus A."/>
            <person name="Copeland A."/>
            <person name="Jando M."/>
            <person name="Mayilraj S."/>
            <person name="Glavina Del Rio T."/>
            <person name="Nolan M."/>
            <person name="Chen F."/>
            <person name="Lucas S."/>
            <person name="Tice H."/>
            <person name="Cheng J.F."/>
            <person name="Han C."/>
            <person name="Detter J.C."/>
            <person name="Bruce D."/>
            <person name="Goodwin L."/>
            <person name="Chain P."/>
            <person name="Pitluck S."/>
            <person name="Goker M."/>
            <person name="Ovchinikova G."/>
            <person name="Pati A."/>
            <person name="Ivanova N."/>
            <person name="Mavromatis K."/>
            <person name="Chen A."/>
            <person name="Palaniappan K."/>
            <person name="Land M."/>
            <person name="Hauser L."/>
            <person name="Chang Y.J."/>
            <person name="Jeffries C.D."/>
            <person name="Bristow J."/>
            <person name="Eisen J.A."/>
            <person name="Markowitz V."/>
            <person name="Hugenholtz P."/>
            <person name="Kyrpides N.C."/>
            <person name="Klenk H.P."/>
        </authorList>
    </citation>
    <scope>NUCLEOTIDE SEQUENCE [LARGE SCALE GENOMIC DNA]</scope>
    <source>
        <strain evidence="2">DSM 44728 / CIP 108903 / NRRL B-16338 / NBRC 102104 / LLR-40K-21</strain>
    </source>
</reference>
<name>D3Q2D7_STANL</name>